<comment type="function">
    <text evidence="5">Required for the activity of the biotin synthase BioB.</text>
</comment>
<evidence type="ECO:0000313" key="10">
    <source>
        <dbReference type="EMBL" id="AIT59959.1"/>
    </source>
</evidence>
<keyword evidence="11" id="KW-1185">Reference proteome</keyword>
<name>A0A097ICW1_9CORY</name>
<comment type="similarity">
    <text evidence="6">Belongs to the BsaP family.</text>
</comment>
<gene>
    <name evidence="10" type="ORF">CDOO_00435</name>
</gene>
<dbReference type="HOGENOM" id="CLU_166664_0_0_11"/>
<dbReference type="AlphaFoldDB" id="A0A097ICW1"/>
<evidence type="ECO:0000256" key="8">
    <source>
        <dbReference type="SAM" id="MobiDB-lite"/>
    </source>
</evidence>
<proteinExistence type="inferred from homology"/>
<feature type="domain" description="Biotin synthase auxiliary protein C-terminal" evidence="9">
    <location>
        <begin position="43"/>
        <end position="70"/>
    </location>
</feature>
<evidence type="ECO:0000256" key="2">
    <source>
        <dbReference type="ARBA" id="ARBA00022723"/>
    </source>
</evidence>
<evidence type="ECO:0000256" key="1">
    <source>
        <dbReference type="ARBA" id="ARBA00001915"/>
    </source>
</evidence>
<evidence type="ECO:0000256" key="6">
    <source>
        <dbReference type="ARBA" id="ARBA00093780"/>
    </source>
</evidence>
<sequence>MDQPRFDPFTGASLLDGPAPQWSPSARAGLEAPRFCGHCGRRMVVRINPMGWTATCSRHGEQSSAEAERSRQP</sequence>
<protein>
    <recommendedName>
        <fullName evidence="7">Biotin synthase auxiliary protein</fullName>
    </recommendedName>
</protein>
<keyword evidence="4" id="KW-0408">Iron</keyword>
<dbReference type="EMBL" id="CP006764">
    <property type="protein sequence ID" value="AIT59959.1"/>
    <property type="molecule type" value="Genomic_DNA"/>
</dbReference>
<feature type="region of interest" description="Disordered" evidence="8">
    <location>
        <begin position="1"/>
        <end position="27"/>
    </location>
</feature>
<evidence type="ECO:0000259" key="9">
    <source>
        <dbReference type="Pfam" id="PF26519"/>
    </source>
</evidence>
<dbReference type="Pfam" id="PF26519">
    <property type="entry name" value="BsaP"/>
    <property type="match status" value="1"/>
</dbReference>
<evidence type="ECO:0000256" key="3">
    <source>
        <dbReference type="ARBA" id="ARBA00022756"/>
    </source>
</evidence>
<evidence type="ECO:0000313" key="11">
    <source>
        <dbReference type="Proteomes" id="UP000029914"/>
    </source>
</evidence>
<keyword evidence="3" id="KW-0093">Biotin biosynthesis</keyword>
<evidence type="ECO:0000256" key="4">
    <source>
        <dbReference type="ARBA" id="ARBA00023004"/>
    </source>
</evidence>
<evidence type="ECO:0000256" key="7">
    <source>
        <dbReference type="ARBA" id="ARBA00093796"/>
    </source>
</evidence>
<dbReference type="eggNOG" id="ENOG50329ZP">
    <property type="taxonomic scope" value="Bacteria"/>
</dbReference>
<evidence type="ECO:0000256" key="5">
    <source>
        <dbReference type="ARBA" id="ARBA00093761"/>
    </source>
</evidence>
<keyword evidence="2" id="KW-0479">Metal-binding</keyword>
<dbReference type="Proteomes" id="UP000029914">
    <property type="component" value="Chromosome"/>
</dbReference>
<dbReference type="OrthoDB" id="3829284at2"/>
<dbReference type="KEGG" id="cdo:CDOO_00435"/>
<accession>A0A097ICW1</accession>
<organism evidence="10 11">
    <name type="scientific">Corynebacterium doosanense CAU 212 = DSM 45436</name>
    <dbReference type="NCBI Taxonomy" id="558173"/>
    <lineage>
        <taxon>Bacteria</taxon>
        <taxon>Bacillati</taxon>
        <taxon>Actinomycetota</taxon>
        <taxon>Actinomycetes</taxon>
        <taxon>Mycobacteriales</taxon>
        <taxon>Corynebacteriaceae</taxon>
        <taxon>Corynebacterium</taxon>
    </lineage>
</organism>
<dbReference type="STRING" id="558173.CDOO_00435"/>
<comment type="cofactor">
    <cofactor evidence="1">
        <name>iron-sulfur cluster</name>
        <dbReference type="ChEBI" id="CHEBI:30408"/>
    </cofactor>
</comment>
<dbReference type="RefSeq" id="WP_018022302.1">
    <property type="nucleotide sequence ID" value="NZ_AQUX01000007.1"/>
</dbReference>
<dbReference type="InterPro" id="IPR058605">
    <property type="entry name" value="BsaP_C"/>
</dbReference>
<reference evidence="10 11" key="1">
    <citation type="submission" date="2013-09" db="EMBL/GenBank/DDBJ databases">
        <title>Complete genome sequence of Corynebacterium doosanense CAU 212(T) (=DSM 45436(T)), isolated from activated sludge.</title>
        <authorList>
            <person name="Schaffert L."/>
            <person name="Albersmeier A."/>
            <person name="Kalinowski J."/>
            <person name="Ruckert C."/>
        </authorList>
    </citation>
    <scope>NUCLEOTIDE SEQUENCE [LARGE SCALE GENOMIC DNA]</scope>
    <source>
        <strain evidence="10 11">CAU 212</strain>
    </source>
</reference>